<dbReference type="RefSeq" id="WP_146257690.1">
    <property type="nucleotide sequence ID" value="NZ_QKZQ01000034.1"/>
</dbReference>
<dbReference type="Proteomes" id="UP000249364">
    <property type="component" value="Unassembled WGS sequence"/>
</dbReference>
<reference evidence="1 2" key="1">
    <citation type="submission" date="2018-06" db="EMBL/GenBank/DDBJ databases">
        <title>Genomic Encyclopedia of Archaeal and Bacterial Type Strains, Phase II (KMG-II): from individual species to whole genera.</title>
        <authorList>
            <person name="Goeker M."/>
        </authorList>
    </citation>
    <scope>NUCLEOTIDE SEQUENCE [LARGE SCALE GENOMIC DNA]</scope>
    <source>
        <strain evidence="1 2">DSM 13087</strain>
    </source>
</reference>
<keyword evidence="2" id="KW-1185">Reference proteome</keyword>
<name>A0A2W7PJ47_9RHOB</name>
<dbReference type="AlphaFoldDB" id="A0A2W7PJ47"/>
<evidence type="ECO:0000313" key="1">
    <source>
        <dbReference type="EMBL" id="PZX36271.1"/>
    </source>
</evidence>
<dbReference type="OrthoDB" id="7353511at2"/>
<organism evidence="1 2">
    <name type="scientific">Roseinatronobacter thiooxidans</name>
    <dbReference type="NCBI Taxonomy" id="121821"/>
    <lineage>
        <taxon>Bacteria</taxon>
        <taxon>Pseudomonadati</taxon>
        <taxon>Pseudomonadota</taxon>
        <taxon>Alphaproteobacteria</taxon>
        <taxon>Rhodobacterales</taxon>
        <taxon>Paracoccaceae</taxon>
        <taxon>Roseinatronobacter</taxon>
    </lineage>
</organism>
<dbReference type="EMBL" id="QKZQ01000034">
    <property type="protein sequence ID" value="PZX36271.1"/>
    <property type="molecule type" value="Genomic_DNA"/>
</dbReference>
<accession>A0A2W7PJ47</accession>
<proteinExistence type="predicted"/>
<evidence type="ECO:0000313" key="2">
    <source>
        <dbReference type="Proteomes" id="UP000249364"/>
    </source>
</evidence>
<protein>
    <submittedName>
        <fullName evidence="1">Uncharacterized protein</fullName>
    </submittedName>
</protein>
<gene>
    <name evidence="1" type="ORF">LY56_03494</name>
</gene>
<comment type="caution">
    <text evidence="1">The sequence shown here is derived from an EMBL/GenBank/DDBJ whole genome shotgun (WGS) entry which is preliminary data.</text>
</comment>
<sequence length="93" mass="10333">MRFIEAEAAIEAALRAGNLEQEQLRALIETSAAARAELRYIHPVRHLETPPLLSPEQIAHYNELRGYGAGSPCDAVPDGHDSAMWRRHNGCED</sequence>